<organism evidence="2 3">
    <name type="scientific">Methyloprofundus sedimenti</name>
    <dbReference type="NCBI Taxonomy" id="1420851"/>
    <lineage>
        <taxon>Bacteria</taxon>
        <taxon>Pseudomonadati</taxon>
        <taxon>Pseudomonadota</taxon>
        <taxon>Gammaproteobacteria</taxon>
        <taxon>Methylococcales</taxon>
        <taxon>Methylococcaceae</taxon>
        <taxon>Methyloprofundus</taxon>
    </lineage>
</organism>
<dbReference type="InterPro" id="IPR041633">
    <property type="entry name" value="Polbeta"/>
</dbReference>
<dbReference type="STRING" id="1420851.AU255_00555"/>
<reference evidence="2 3" key="1">
    <citation type="submission" date="2015-12" db="EMBL/GenBank/DDBJ databases">
        <authorList>
            <person name="Shamseldin A."/>
            <person name="Moawad H."/>
            <person name="Abd El-Rahim W.M."/>
            <person name="Sadowsky M.J."/>
        </authorList>
    </citation>
    <scope>NUCLEOTIDE SEQUENCE [LARGE SCALE GENOMIC DNA]</scope>
    <source>
        <strain evidence="2 3">WF1</strain>
    </source>
</reference>
<accession>A0A1V8MAM0</accession>
<keyword evidence="3" id="KW-1185">Reference proteome</keyword>
<comment type="caution">
    <text evidence="2">The sequence shown here is derived from an EMBL/GenBank/DDBJ whole genome shotgun (WGS) entry which is preliminary data.</text>
</comment>
<dbReference type="OrthoDB" id="14556at2"/>
<name>A0A1V8MAM0_9GAMM</name>
<dbReference type="SUPFAM" id="SSF81301">
    <property type="entry name" value="Nucleotidyltransferase"/>
    <property type="match status" value="1"/>
</dbReference>
<protein>
    <submittedName>
        <fullName evidence="2">DNA polymerase III subunit beta</fullName>
    </submittedName>
</protein>
<evidence type="ECO:0000313" key="2">
    <source>
        <dbReference type="EMBL" id="OQK18640.1"/>
    </source>
</evidence>
<dbReference type="Gene3D" id="3.30.460.10">
    <property type="entry name" value="Beta Polymerase, domain 2"/>
    <property type="match status" value="1"/>
</dbReference>
<evidence type="ECO:0000259" key="1">
    <source>
        <dbReference type="Pfam" id="PF18765"/>
    </source>
</evidence>
<feature type="domain" description="Polymerase beta nucleotidyltransferase" evidence="1">
    <location>
        <begin position="23"/>
        <end position="87"/>
    </location>
</feature>
<dbReference type="Pfam" id="PF18765">
    <property type="entry name" value="Polbeta"/>
    <property type="match status" value="1"/>
</dbReference>
<proteinExistence type="predicted"/>
<dbReference type="CDD" id="cd05403">
    <property type="entry name" value="NT_KNTase_like"/>
    <property type="match status" value="1"/>
</dbReference>
<dbReference type="AlphaFoldDB" id="A0A1V8MAM0"/>
<dbReference type="Proteomes" id="UP000191980">
    <property type="component" value="Unassembled WGS sequence"/>
</dbReference>
<sequence length="102" mass="11655">MRLTPLQKNVICENTTKYFGSDAQVWLFGSRVKDQSKGGDIDLYIEATRQNAADLITAKLQFLRELHKVLGEQKIDVVLRRSNHSIDIPIYRIAKQTGILLQ</sequence>
<dbReference type="EMBL" id="LPUF01000001">
    <property type="protein sequence ID" value="OQK18640.1"/>
    <property type="molecule type" value="Genomic_DNA"/>
</dbReference>
<dbReference type="InterPro" id="IPR043519">
    <property type="entry name" value="NT_sf"/>
</dbReference>
<evidence type="ECO:0000313" key="3">
    <source>
        <dbReference type="Proteomes" id="UP000191980"/>
    </source>
</evidence>
<gene>
    <name evidence="2" type="ORF">AU255_00555</name>
</gene>